<evidence type="ECO:0000313" key="1">
    <source>
        <dbReference type="EMBL" id="MBX36668.1"/>
    </source>
</evidence>
<name>A0A2P2N2I4_RHIMU</name>
<proteinExistence type="predicted"/>
<dbReference type="AlphaFoldDB" id="A0A2P2N2I4"/>
<reference evidence="1" key="1">
    <citation type="submission" date="2018-02" db="EMBL/GenBank/DDBJ databases">
        <title>Rhizophora mucronata_Transcriptome.</title>
        <authorList>
            <person name="Meera S.P."/>
            <person name="Sreeshan A."/>
            <person name="Augustine A."/>
        </authorList>
    </citation>
    <scope>NUCLEOTIDE SEQUENCE</scope>
    <source>
        <tissue evidence="1">Leaf</tissue>
    </source>
</reference>
<dbReference type="EMBL" id="GGEC01056184">
    <property type="protein sequence ID" value="MBX36668.1"/>
    <property type="molecule type" value="Transcribed_RNA"/>
</dbReference>
<organism evidence="1">
    <name type="scientific">Rhizophora mucronata</name>
    <name type="common">Asiatic mangrove</name>
    <dbReference type="NCBI Taxonomy" id="61149"/>
    <lineage>
        <taxon>Eukaryota</taxon>
        <taxon>Viridiplantae</taxon>
        <taxon>Streptophyta</taxon>
        <taxon>Embryophyta</taxon>
        <taxon>Tracheophyta</taxon>
        <taxon>Spermatophyta</taxon>
        <taxon>Magnoliopsida</taxon>
        <taxon>eudicotyledons</taxon>
        <taxon>Gunneridae</taxon>
        <taxon>Pentapetalae</taxon>
        <taxon>rosids</taxon>
        <taxon>fabids</taxon>
        <taxon>Malpighiales</taxon>
        <taxon>Rhizophoraceae</taxon>
        <taxon>Rhizophora</taxon>
    </lineage>
</organism>
<accession>A0A2P2N2I4</accession>
<sequence length="65" mass="7329">MSLQYYPEVSPGPLDSDTVFREFMELLEKAKAKSLKRMACHSFWPPLLATVSEVGLPQVFLNLNG</sequence>
<protein>
    <submittedName>
        <fullName evidence="1">Uncharacterized protein</fullName>
    </submittedName>
</protein>